<dbReference type="SUPFAM" id="SSF56784">
    <property type="entry name" value="HAD-like"/>
    <property type="match status" value="1"/>
</dbReference>
<name>A0ABW6UB01_9ACTN</name>
<proteinExistence type="predicted"/>
<dbReference type="Gene3D" id="3.40.50.1000">
    <property type="entry name" value="HAD superfamily/HAD-like"/>
    <property type="match status" value="1"/>
</dbReference>
<reference evidence="2 3" key="1">
    <citation type="submission" date="2024-10" db="EMBL/GenBank/DDBJ databases">
        <title>The Natural Products Discovery Center: Release of the First 8490 Sequenced Strains for Exploring Actinobacteria Biosynthetic Diversity.</title>
        <authorList>
            <person name="Kalkreuter E."/>
            <person name="Kautsar S.A."/>
            <person name="Yang D."/>
            <person name="Bader C.D."/>
            <person name="Teijaro C.N."/>
            <person name="Fluegel L."/>
            <person name="Davis C.M."/>
            <person name="Simpson J.R."/>
            <person name="Lauterbach L."/>
            <person name="Steele A.D."/>
            <person name="Gui C."/>
            <person name="Meng S."/>
            <person name="Li G."/>
            <person name="Viehrig K."/>
            <person name="Ye F."/>
            <person name="Su P."/>
            <person name="Kiefer A.F."/>
            <person name="Nichols A."/>
            <person name="Cepeda A.J."/>
            <person name="Yan W."/>
            <person name="Fan B."/>
            <person name="Jiang Y."/>
            <person name="Adhikari A."/>
            <person name="Zheng C.-J."/>
            <person name="Schuster L."/>
            <person name="Cowan T.M."/>
            <person name="Smanski M.J."/>
            <person name="Chevrette M.G."/>
            <person name="De Carvalho L.P.S."/>
            <person name="Shen B."/>
        </authorList>
    </citation>
    <scope>NUCLEOTIDE SEQUENCE [LARGE SCALE GENOMIC DNA]</scope>
    <source>
        <strain evidence="2 3">NPDC001390</strain>
    </source>
</reference>
<protein>
    <submittedName>
        <fullName evidence="2">HAD hydrolase-like protein</fullName>
    </submittedName>
</protein>
<dbReference type="RefSeq" id="WP_387883446.1">
    <property type="nucleotide sequence ID" value="NZ_JBIAWJ010000001.1"/>
</dbReference>
<evidence type="ECO:0000313" key="3">
    <source>
        <dbReference type="Proteomes" id="UP001602058"/>
    </source>
</evidence>
<accession>A0ABW6UB01</accession>
<evidence type="ECO:0000256" key="1">
    <source>
        <dbReference type="SAM" id="MobiDB-lite"/>
    </source>
</evidence>
<dbReference type="InterPro" id="IPR036412">
    <property type="entry name" value="HAD-like_sf"/>
</dbReference>
<dbReference type="Pfam" id="PF13242">
    <property type="entry name" value="Hydrolase_like"/>
    <property type="match status" value="1"/>
</dbReference>
<keyword evidence="3" id="KW-1185">Reference proteome</keyword>
<sequence>MHGQLDVGFVGLSEKCGSLAPEGSLSRRLIFPVGKQMIRVEQVPPEPPTQRCFHAMIGTAQHGVPGRPGCRITASCRPLRPSAESRSEISAPRKKPEPEIFQAAADAASRPLPGAWVIGDSLHADIAGADIAGANTLGLRSVWVTDGRAWTQDSYQPTHVAADVAAATKHAIRASGQRAASSPPGPPRPAVSSRQTQSARLTQSSPHRSAAAGTDGLLP</sequence>
<dbReference type="Proteomes" id="UP001602058">
    <property type="component" value="Unassembled WGS sequence"/>
</dbReference>
<evidence type="ECO:0000313" key="2">
    <source>
        <dbReference type="EMBL" id="MFF4520616.1"/>
    </source>
</evidence>
<dbReference type="InterPro" id="IPR023214">
    <property type="entry name" value="HAD_sf"/>
</dbReference>
<feature type="compositionally biased region" description="Polar residues" evidence="1">
    <location>
        <begin position="195"/>
        <end position="207"/>
    </location>
</feature>
<gene>
    <name evidence="2" type="ORF">ACFY1D_03995</name>
</gene>
<feature type="compositionally biased region" description="Low complexity" evidence="1">
    <location>
        <begin position="169"/>
        <end position="182"/>
    </location>
</feature>
<dbReference type="EMBL" id="JBIAWJ010000001">
    <property type="protein sequence ID" value="MFF4520616.1"/>
    <property type="molecule type" value="Genomic_DNA"/>
</dbReference>
<comment type="caution">
    <text evidence="2">The sequence shown here is derived from an EMBL/GenBank/DDBJ whole genome shotgun (WGS) entry which is preliminary data.</text>
</comment>
<organism evidence="2 3">
    <name type="scientific">Streptomyces bluensis</name>
    <dbReference type="NCBI Taxonomy" id="33897"/>
    <lineage>
        <taxon>Bacteria</taxon>
        <taxon>Bacillati</taxon>
        <taxon>Actinomycetota</taxon>
        <taxon>Actinomycetes</taxon>
        <taxon>Kitasatosporales</taxon>
        <taxon>Streptomycetaceae</taxon>
        <taxon>Streptomyces</taxon>
    </lineage>
</organism>
<feature type="region of interest" description="Disordered" evidence="1">
    <location>
        <begin position="169"/>
        <end position="219"/>
    </location>
</feature>